<dbReference type="EMBL" id="JAAOAK010000347">
    <property type="protein sequence ID" value="KAF5671618.1"/>
    <property type="molecule type" value="Genomic_DNA"/>
</dbReference>
<name>A0A8H5TK63_9HYPO</name>
<dbReference type="PANTHER" id="PTHR19959:SF119">
    <property type="entry name" value="FUNGAL LIPASE-LIKE DOMAIN-CONTAINING PROTEIN"/>
    <property type="match status" value="1"/>
</dbReference>
<organism evidence="3 4">
    <name type="scientific">Fusarium denticulatum</name>
    <dbReference type="NCBI Taxonomy" id="48507"/>
    <lineage>
        <taxon>Eukaryota</taxon>
        <taxon>Fungi</taxon>
        <taxon>Dikarya</taxon>
        <taxon>Ascomycota</taxon>
        <taxon>Pezizomycotina</taxon>
        <taxon>Sordariomycetes</taxon>
        <taxon>Hypocreomycetidae</taxon>
        <taxon>Hypocreales</taxon>
        <taxon>Nectriaceae</taxon>
        <taxon>Fusarium</taxon>
        <taxon>Fusarium fujikuroi species complex</taxon>
    </lineage>
</organism>
<keyword evidence="4" id="KW-1185">Reference proteome</keyword>
<proteinExistence type="predicted"/>
<dbReference type="InterPro" id="IPR024983">
    <property type="entry name" value="CHAT_dom"/>
</dbReference>
<dbReference type="Proteomes" id="UP000562682">
    <property type="component" value="Unassembled WGS sequence"/>
</dbReference>
<dbReference type="PANTHER" id="PTHR19959">
    <property type="entry name" value="KINESIN LIGHT CHAIN"/>
    <property type="match status" value="1"/>
</dbReference>
<evidence type="ECO:0000259" key="1">
    <source>
        <dbReference type="Pfam" id="PF12770"/>
    </source>
</evidence>
<reference evidence="3 4" key="1">
    <citation type="submission" date="2020-05" db="EMBL/GenBank/DDBJ databases">
        <title>Identification and distribution of gene clusters putatively required for synthesis of sphingolipid metabolism inhibitors in phylogenetically diverse species of the filamentous fungus Fusarium.</title>
        <authorList>
            <person name="Kim H.-S."/>
            <person name="Busman M."/>
            <person name="Brown D.W."/>
            <person name="Divon H."/>
            <person name="Uhlig S."/>
            <person name="Proctor R.H."/>
        </authorList>
    </citation>
    <scope>NUCLEOTIDE SEQUENCE [LARGE SCALE GENOMIC DNA]</scope>
    <source>
        <strain evidence="3 4">NRRL 25311</strain>
    </source>
</reference>
<protein>
    <submittedName>
        <fullName evidence="3">30S ribosomal S17P protein</fullName>
    </submittedName>
</protein>
<accession>A0A8H5TK63</accession>
<evidence type="ECO:0000313" key="4">
    <source>
        <dbReference type="Proteomes" id="UP000562682"/>
    </source>
</evidence>
<dbReference type="Gene3D" id="1.25.40.10">
    <property type="entry name" value="Tetratricopeptide repeat domain"/>
    <property type="match status" value="2"/>
</dbReference>
<sequence length="1051" mass="115518">MSEQVENRSLIDNLDSFIDMAREVVEVAPPDDPDRIIWLHELGNTLRRRFSVTGVLADLEDSIKVGQEAIDTAPNDYIHRGALLDSLGVHLSIRFAQIGSLPDLERAIQVTRQAIDVAVDSDDKAYRLTHLANHLGERYERTGSSIDLEEAIEVAQSAVDLTPLDSPRRPGRLNTLANQLHERYGRTGILAELNRVIDICRGIAEAAAEGSSDQALFKSNFAGHLGDRYLRTGNTNDLDEAIQLGQEALTTLPLGHADIPSLSNNLSIWLAKRYIRNRETSDVEEAINMGHQSIVVAQPGNPSLAQYMSNLADCYWNRHTLTNCMDDFDAAVNLYQTALDHSNSNIQTRIAAGKSLFETFAHASQWQHALYASQATFDLLPQLTPRSLGFADKQRMLGRIVDLACDTAAVALHASKEPFVALSVLEKGRGVLAAAIEQIRVDVLDLEDVHPELAGRFQELSQVLDGPIRSVDSASAQAIAKRRGEASTEFERLIIEIRKHPGFSDFLESPSEDEIRGAASLGPIVVINLSKFRCDAILVEQRQIRSLPLPDLTMDKMNEKESQGSLTSPSMLEWLWDVAAGPILQELGISNPPSNNDWPHIWWIPTGRLSRLPFHAFGHHYTGSTETVLDRVISSYSSSIQALINGRKLRSDSAQDKAVLVAMEDTTGQIKLPFVKEELSGIAKLCKSMNLQSCVPDQGKQAVLDELPDCRIFHFAGHGKTDGNPSQSGLLLSDGLLTVSELMDINLRKSSPFLAYLSACGTGQIGGDAFFDESIHLISACQLAGFRHVVGTLWEVSDKSCVEISQSVYESLITVAGYIVLITSVAIISGIQDSGVFELNFKDHRFQPFEGAGAIGSWSLEDLTVVRSFNYSTIPDVILHVRYTAVDGGPLLRNAANQTVKTFRSRVEGLSSEGPGLFAMFDLKNDFSNAWYVFRSGLASKAIAELDLSSIKNRFPYWALGKTNNVTSLSLVVSGDVTKKKLVQKSFSITILGKEMSWDPVPLGNATMLTLSPLNTKLNDPDFEWKLRVSNEGGDFTALENVVLVLRYALS</sequence>
<gene>
    <name evidence="3" type="ORF">FDENT_10835</name>
</gene>
<dbReference type="InterPro" id="IPR011990">
    <property type="entry name" value="TPR-like_helical_dom_sf"/>
</dbReference>
<dbReference type="InterPro" id="IPR040840">
    <property type="entry name" value="TcA_TcB_BD"/>
</dbReference>
<dbReference type="Pfam" id="PF12770">
    <property type="entry name" value="CHAT"/>
    <property type="match status" value="1"/>
</dbReference>
<dbReference type="SUPFAM" id="SSF81901">
    <property type="entry name" value="HCP-like"/>
    <property type="match status" value="1"/>
</dbReference>
<comment type="caution">
    <text evidence="3">The sequence shown here is derived from an EMBL/GenBank/DDBJ whole genome shotgun (WGS) entry which is preliminary data.</text>
</comment>
<feature type="domain" description="Tc toxin complex TcA C-terminal TcB-binding" evidence="2">
    <location>
        <begin position="818"/>
        <end position="885"/>
    </location>
</feature>
<evidence type="ECO:0000259" key="2">
    <source>
        <dbReference type="Pfam" id="PF18276"/>
    </source>
</evidence>
<dbReference type="AlphaFoldDB" id="A0A8H5TK63"/>
<feature type="domain" description="CHAT" evidence="1">
    <location>
        <begin position="572"/>
        <end position="814"/>
    </location>
</feature>
<dbReference type="Pfam" id="PF18276">
    <property type="entry name" value="TcA_TcB_BD"/>
    <property type="match status" value="1"/>
</dbReference>
<evidence type="ECO:0000313" key="3">
    <source>
        <dbReference type="EMBL" id="KAF5671618.1"/>
    </source>
</evidence>